<sequence length="67" mass="7690">MACAEQKLGFLPLCCYVPPEYVKNGIYSTEYDVYSFGVLLLQIISGKRNSNIYGCTENLNRHEYVIF</sequence>
<keyword evidence="2" id="KW-0808">Transferase</keyword>
<evidence type="ECO:0000256" key="5">
    <source>
        <dbReference type="ARBA" id="ARBA00022840"/>
    </source>
</evidence>
<evidence type="ECO:0000256" key="1">
    <source>
        <dbReference type="ARBA" id="ARBA00022527"/>
    </source>
</evidence>
<evidence type="ECO:0000313" key="8">
    <source>
        <dbReference type="Proteomes" id="UP001165190"/>
    </source>
</evidence>
<keyword evidence="8" id="KW-1185">Reference proteome</keyword>
<evidence type="ECO:0000256" key="3">
    <source>
        <dbReference type="ARBA" id="ARBA00022741"/>
    </source>
</evidence>
<dbReference type="AlphaFoldDB" id="A0A9W7J9Z9"/>
<comment type="caution">
    <text evidence="7">The sequence shown here is derived from an EMBL/GenBank/DDBJ whole genome shotgun (WGS) entry which is preliminary data.</text>
</comment>
<dbReference type="EMBL" id="BSYR01000061">
    <property type="protein sequence ID" value="GMJ11092.1"/>
    <property type="molecule type" value="Genomic_DNA"/>
</dbReference>
<dbReference type="GO" id="GO:0004674">
    <property type="term" value="F:protein serine/threonine kinase activity"/>
    <property type="evidence" value="ECO:0007669"/>
    <property type="project" value="UniProtKB-KW"/>
</dbReference>
<keyword evidence="3" id="KW-0547">Nucleotide-binding</keyword>
<evidence type="ECO:0000256" key="4">
    <source>
        <dbReference type="ARBA" id="ARBA00022777"/>
    </source>
</evidence>
<dbReference type="Pfam" id="PF07714">
    <property type="entry name" value="PK_Tyr_Ser-Thr"/>
    <property type="match status" value="1"/>
</dbReference>
<dbReference type="OrthoDB" id="688481at2759"/>
<feature type="domain" description="Serine-threonine/tyrosine-protein kinase catalytic" evidence="6">
    <location>
        <begin position="15"/>
        <end position="48"/>
    </location>
</feature>
<dbReference type="PANTHER" id="PTHR27002">
    <property type="entry name" value="RECEPTOR-LIKE SERINE/THREONINE-PROTEIN KINASE SD1-8"/>
    <property type="match status" value="1"/>
</dbReference>
<evidence type="ECO:0000313" key="7">
    <source>
        <dbReference type="EMBL" id="GMJ11092.1"/>
    </source>
</evidence>
<keyword evidence="5" id="KW-0067">ATP-binding</keyword>
<name>A0A9W7J9Z9_HIBTR</name>
<reference evidence="7" key="1">
    <citation type="submission" date="2023-05" db="EMBL/GenBank/DDBJ databases">
        <title>Genome and transcriptome analyses reveal genes involved in the formation of fine ridges on petal epidermal cells in Hibiscus trionum.</title>
        <authorList>
            <person name="Koshimizu S."/>
            <person name="Masuda S."/>
            <person name="Ishii T."/>
            <person name="Shirasu K."/>
            <person name="Hoshino A."/>
            <person name="Arita M."/>
        </authorList>
    </citation>
    <scope>NUCLEOTIDE SEQUENCE</scope>
    <source>
        <strain evidence="7">Hamamatsu line</strain>
    </source>
</reference>
<keyword evidence="4" id="KW-0418">Kinase</keyword>
<proteinExistence type="predicted"/>
<dbReference type="PANTHER" id="PTHR27002:SF1117">
    <property type="entry name" value="CYSTEINE-RICH RECEPTOR-LIKE PROTEIN KINASE 19"/>
    <property type="match status" value="1"/>
</dbReference>
<dbReference type="Proteomes" id="UP001165190">
    <property type="component" value="Unassembled WGS sequence"/>
</dbReference>
<dbReference type="SUPFAM" id="SSF56112">
    <property type="entry name" value="Protein kinase-like (PK-like)"/>
    <property type="match status" value="1"/>
</dbReference>
<evidence type="ECO:0000256" key="2">
    <source>
        <dbReference type="ARBA" id="ARBA00022679"/>
    </source>
</evidence>
<accession>A0A9W7J9Z9</accession>
<dbReference type="InterPro" id="IPR011009">
    <property type="entry name" value="Kinase-like_dom_sf"/>
</dbReference>
<organism evidence="7 8">
    <name type="scientific">Hibiscus trionum</name>
    <name type="common">Flower of an hour</name>
    <dbReference type="NCBI Taxonomy" id="183268"/>
    <lineage>
        <taxon>Eukaryota</taxon>
        <taxon>Viridiplantae</taxon>
        <taxon>Streptophyta</taxon>
        <taxon>Embryophyta</taxon>
        <taxon>Tracheophyta</taxon>
        <taxon>Spermatophyta</taxon>
        <taxon>Magnoliopsida</taxon>
        <taxon>eudicotyledons</taxon>
        <taxon>Gunneridae</taxon>
        <taxon>Pentapetalae</taxon>
        <taxon>rosids</taxon>
        <taxon>malvids</taxon>
        <taxon>Malvales</taxon>
        <taxon>Malvaceae</taxon>
        <taxon>Malvoideae</taxon>
        <taxon>Hibiscus</taxon>
    </lineage>
</organism>
<dbReference type="InterPro" id="IPR001245">
    <property type="entry name" value="Ser-Thr/Tyr_kinase_cat_dom"/>
</dbReference>
<dbReference type="GO" id="GO:0005524">
    <property type="term" value="F:ATP binding"/>
    <property type="evidence" value="ECO:0007669"/>
    <property type="project" value="UniProtKB-KW"/>
</dbReference>
<protein>
    <recommendedName>
        <fullName evidence="6">Serine-threonine/tyrosine-protein kinase catalytic domain-containing protein</fullName>
    </recommendedName>
</protein>
<keyword evidence="1" id="KW-0723">Serine/threonine-protein kinase</keyword>
<dbReference type="Gene3D" id="1.10.510.10">
    <property type="entry name" value="Transferase(Phosphotransferase) domain 1"/>
    <property type="match status" value="1"/>
</dbReference>
<dbReference type="GO" id="GO:0005886">
    <property type="term" value="C:plasma membrane"/>
    <property type="evidence" value="ECO:0007669"/>
    <property type="project" value="TreeGrafter"/>
</dbReference>
<evidence type="ECO:0000259" key="6">
    <source>
        <dbReference type="Pfam" id="PF07714"/>
    </source>
</evidence>
<gene>
    <name evidence="7" type="ORF">HRI_004778400</name>
</gene>